<dbReference type="EMBL" id="SSOP01000335">
    <property type="protein sequence ID" value="KAB5588987.1"/>
    <property type="molecule type" value="Genomic_DNA"/>
</dbReference>
<proteinExistence type="predicted"/>
<sequence length="483" mass="54478">MEAIGSGPEPIAGVIVPIDMLPTEILTHIFHLLVVGQPPMVECSFLDNEMKGSHFPKYPDLLAHVCSHWRKVAISSRALWSYIDITSYHQLTRGFLARAGTHITRAGRSPLHIYIFNQCPTNVHYPLDNQISLKFLPCDFARIKSLELVSTHRFRRAHFKILTYTLENCVSGELKRLIISDGFVGPQRFIESADDAHHADSALLGLPKEQLEDILLHVDVLRLFGLYPLWTSQAYHGLVDLRLGPDRFPNSTPTISESQLVSILKSSPGLRIFHFNLNLTGSLPMVASVVPVPLVELERLNLWWMKEGQLDILLRWLAPGTKHLQVSIRWRLRSTDEFERFLARSNITRFRTTINLAYPSKNLLELMPSLHTLVVCPDPSSQRVVPKQIETPDPEAPTKGVFLDTLYIMAPIYLDVLVQTIKRYSVQKLVLRGSMVVIPNITYEDAYRELSPLCTIFGDLTRGGTDPGPMNGGLAQLNSSGLW</sequence>
<keyword evidence="2" id="KW-1185">Reference proteome</keyword>
<accession>A0A5N5QC90</accession>
<dbReference type="Proteomes" id="UP000383932">
    <property type="component" value="Unassembled WGS sequence"/>
</dbReference>
<name>A0A5N5QC90_9AGAM</name>
<comment type="caution">
    <text evidence="1">The sequence shown here is derived from an EMBL/GenBank/DDBJ whole genome shotgun (WGS) entry which is preliminary data.</text>
</comment>
<gene>
    <name evidence="1" type="ORF">CTheo_7570</name>
</gene>
<evidence type="ECO:0000313" key="2">
    <source>
        <dbReference type="Proteomes" id="UP000383932"/>
    </source>
</evidence>
<reference evidence="1 2" key="1">
    <citation type="journal article" date="2019" name="Fungal Biol. Biotechnol.">
        <title>Draft genome sequence of fastidious pathogen Ceratobasidium theobromae, which causes vascular-streak dieback in Theobroma cacao.</title>
        <authorList>
            <person name="Ali S.S."/>
            <person name="Asman A."/>
            <person name="Shao J."/>
            <person name="Firmansyah A.P."/>
            <person name="Susilo A.W."/>
            <person name="Rosmana A."/>
            <person name="McMahon P."/>
            <person name="Junaid M."/>
            <person name="Guest D."/>
            <person name="Kheng T.Y."/>
            <person name="Meinhardt L.W."/>
            <person name="Bailey B.A."/>
        </authorList>
    </citation>
    <scope>NUCLEOTIDE SEQUENCE [LARGE SCALE GENOMIC DNA]</scope>
    <source>
        <strain evidence="1 2">CT2</strain>
    </source>
</reference>
<organism evidence="1 2">
    <name type="scientific">Ceratobasidium theobromae</name>
    <dbReference type="NCBI Taxonomy" id="1582974"/>
    <lineage>
        <taxon>Eukaryota</taxon>
        <taxon>Fungi</taxon>
        <taxon>Dikarya</taxon>
        <taxon>Basidiomycota</taxon>
        <taxon>Agaricomycotina</taxon>
        <taxon>Agaricomycetes</taxon>
        <taxon>Cantharellales</taxon>
        <taxon>Ceratobasidiaceae</taxon>
        <taxon>Ceratobasidium</taxon>
    </lineage>
</organism>
<dbReference type="OrthoDB" id="2884925at2759"/>
<evidence type="ECO:0000313" key="1">
    <source>
        <dbReference type="EMBL" id="KAB5588987.1"/>
    </source>
</evidence>
<dbReference type="AlphaFoldDB" id="A0A5N5QC90"/>
<dbReference type="Gene3D" id="1.20.1280.50">
    <property type="match status" value="1"/>
</dbReference>
<protein>
    <submittedName>
        <fullName evidence="1">F-box-like domain containing protein</fullName>
    </submittedName>
</protein>